<dbReference type="PANTHER" id="PTHR30026">
    <property type="entry name" value="OUTER MEMBRANE PROTEIN TOLC"/>
    <property type="match status" value="1"/>
</dbReference>
<feature type="coiled-coil region" evidence="6">
    <location>
        <begin position="387"/>
        <end position="442"/>
    </location>
</feature>
<name>A0AAD3B3B8_MICAE</name>
<keyword evidence="3" id="KW-0812">Transmembrane</keyword>
<evidence type="ECO:0000256" key="3">
    <source>
        <dbReference type="ARBA" id="ARBA00022692"/>
    </source>
</evidence>
<keyword evidence="6" id="KW-0175">Coiled coil</keyword>
<dbReference type="InterPro" id="IPR051906">
    <property type="entry name" value="TolC-like"/>
</dbReference>
<dbReference type="GO" id="GO:0015562">
    <property type="term" value="F:efflux transmembrane transporter activity"/>
    <property type="evidence" value="ECO:0007669"/>
    <property type="project" value="InterPro"/>
</dbReference>
<evidence type="ECO:0000256" key="5">
    <source>
        <dbReference type="ARBA" id="ARBA00023237"/>
    </source>
</evidence>
<dbReference type="PANTHER" id="PTHR30026:SF20">
    <property type="entry name" value="OUTER MEMBRANE PROTEIN TOLC"/>
    <property type="match status" value="1"/>
</dbReference>
<evidence type="ECO:0000313" key="7">
    <source>
        <dbReference type="EMBL" id="GCL60780.1"/>
    </source>
</evidence>
<evidence type="ECO:0000313" key="8">
    <source>
        <dbReference type="Proteomes" id="UP000441080"/>
    </source>
</evidence>
<protein>
    <recommendedName>
        <fullName evidence="9">Outer membrane efflux protein</fullName>
    </recommendedName>
</protein>
<evidence type="ECO:0000256" key="6">
    <source>
        <dbReference type="SAM" id="Coils"/>
    </source>
</evidence>
<proteinExistence type="predicted"/>
<comment type="subcellular location">
    <subcellularLocation>
        <location evidence="1">Cell outer membrane</location>
    </subcellularLocation>
</comment>
<keyword evidence="4" id="KW-0472">Membrane</keyword>
<keyword evidence="5" id="KW-0998">Cell outer membrane</keyword>
<dbReference type="SUPFAM" id="SSF56954">
    <property type="entry name" value="Outer membrane efflux proteins (OEP)"/>
    <property type="match status" value="1"/>
</dbReference>
<evidence type="ECO:0008006" key="9">
    <source>
        <dbReference type="Google" id="ProtNLM"/>
    </source>
</evidence>
<reference evidence="7 8" key="1">
    <citation type="submission" date="2019-02" db="EMBL/GenBank/DDBJ databases">
        <title>Draft genome sequence of Arthrospira platensis NIES-3807.</title>
        <authorList>
            <person name="Yamaguchi H."/>
            <person name="Suzuki S."/>
            <person name="Kawachi M."/>
        </authorList>
    </citation>
    <scope>NUCLEOTIDE SEQUENCE [LARGE SCALE GENOMIC DNA]</scope>
    <source>
        <strain evidence="7 8">NIES-3807</strain>
    </source>
</reference>
<dbReference type="GO" id="GO:1990281">
    <property type="term" value="C:efflux pump complex"/>
    <property type="evidence" value="ECO:0007669"/>
    <property type="project" value="TreeGrafter"/>
</dbReference>
<dbReference type="Gene3D" id="1.20.1600.10">
    <property type="entry name" value="Outer membrane efflux proteins (OEP)"/>
    <property type="match status" value="1"/>
</dbReference>
<dbReference type="GO" id="GO:0009279">
    <property type="term" value="C:cell outer membrane"/>
    <property type="evidence" value="ECO:0007669"/>
    <property type="project" value="UniProtKB-SubCell"/>
</dbReference>
<evidence type="ECO:0000256" key="2">
    <source>
        <dbReference type="ARBA" id="ARBA00022452"/>
    </source>
</evidence>
<evidence type="ECO:0000256" key="1">
    <source>
        <dbReference type="ARBA" id="ARBA00004442"/>
    </source>
</evidence>
<sequence length="498" mass="56025">MNYNLWKISLFLFLIFTFPSMGRCQDILNKSNSELDLSLSNNSQELPLTLSDAVYLTLQNNRELKVAYLQRILDQTQLGEAESQFNPTFTPELSISYGNNQNAGTQISNKIGGLNANLNWKIPTGANIGLTWQGQIRASENSSIAQIIQSSVLSHNINFIFSQPFLKGFGTELNTIGIKKAQLTEKANVLNLKNTTHQLITNTILNYRALLLAQERLKIEKISIQNATKDLERLQALFEFGRIPKNDLIERQADIAQQEVNLVTTQSNLDKAITDLTKILDLPITKKLVAIEIPTPPEVLDLPNYQEMMTLTFDNNSSYLSALNGVEIAKLNLIESENLQKIDLRFNVTYGFNSANNAQDIADFNTSLTLKREFGNFSQDHAVKKSQVSLQIANLTLENTRKNLEEELKTRIRNVEDSFRQIKLAQQAKQLAETRVINAKERKRLGGNISLTDIINFEKGLVDAKNQELTAIINHLNSVAQLDQFLGITSSKWSAVLK</sequence>
<keyword evidence="2" id="KW-1134">Transmembrane beta strand</keyword>
<gene>
    <name evidence="7" type="ORF">NIES3807_39650</name>
</gene>
<dbReference type="AlphaFoldDB" id="A0AAD3B3B8"/>
<dbReference type="EMBL" id="BJCK01000109">
    <property type="protein sequence ID" value="GCL60780.1"/>
    <property type="molecule type" value="Genomic_DNA"/>
</dbReference>
<dbReference type="RefSeq" id="WP_159298099.1">
    <property type="nucleotide sequence ID" value="NZ_BJCK01000109.1"/>
</dbReference>
<organism evidence="7 8">
    <name type="scientific">Microcystis aeruginosa NIES-3807</name>
    <dbReference type="NCBI Taxonomy" id="2517785"/>
    <lineage>
        <taxon>Bacteria</taxon>
        <taxon>Bacillati</taxon>
        <taxon>Cyanobacteriota</taxon>
        <taxon>Cyanophyceae</taxon>
        <taxon>Oscillatoriophycideae</taxon>
        <taxon>Chroococcales</taxon>
        <taxon>Microcystaceae</taxon>
        <taxon>Microcystis</taxon>
    </lineage>
</organism>
<dbReference type="GO" id="GO:0015288">
    <property type="term" value="F:porin activity"/>
    <property type="evidence" value="ECO:0007669"/>
    <property type="project" value="TreeGrafter"/>
</dbReference>
<evidence type="ECO:0000256" key="4">
    <source>
        <dbReference type="ARBA" id="ARBA00023136"/>
    </source>
</evidence>
<comment type="caution">
    <text evidence="7">The sequence shown here is derived from an EMBL/GenBank/DDBJ whole genome shotgun (WGS) entry which is preliminary data.</text>
</comment>
<dbReference type="Proteomes" id="UP000441080">
    <property type="component" value="Unassembled WGS sequence"/>
</dbReference>
<accession>A0AAD3B3B8</accession>